<evidence type="ECO:0000256" key="1">
    <source>
        <dbReference type="ARBA" id="ARBA00001772"/>
    </source>
</evidence>
<comment type="subcellular location">
    <subcellularLocation>
        <location evidence="2">Periplasm</location>
    </subcellularLocation>
</comment>
<dbReference type="Proteomes" id="UP000586722">
    <property type="component" value="Unassembled WGS sequence"/>
</dbReference>
<evidence type="ECO:0000256" key="5">
    <source>
        <dbReference type="ARBA" id="ARBA00013958"/>
    </source>
</evidence>
<dbReference type="PANTHER" id="PTHR22939">
    <property type="entry name" value="SERINE PROTEASE FAMILY S1C HTRA-RELATED"/>
    <property type="match status" value="1"/>
</dbReference>
<reference evidence="15" key="1">
    <citation type="submission" date="2020-01" db="EMBL/GenBank/DDBJ databases">
        <authorList>
            <person name="Fang Y."/>
            <person name="Sun R."/>
            <person name="Nie L."/>
            <person name="He J."/>
            <person name="Hao L."/>
            <person name="Wang L."/>
            <person name="Su S."/>
            <person name="Lv E."/>
            <person name="Zhang Z."/>
            <person name="Xie R."/>
            <person name="Liu H."/>
        </authorList>
    </citation>
    <scope>NUCLEOTIDE SEQUENCE [LARGE SCALE GENOMIC DNA]</scope>
    <source>
        <strain evidence="15">XCT-53</strain>
    </source>
</reference>
<evidence type="ECO:0000256" key="3">
    <source>
        <dbReference type="ARBA" id="ARBA00010541"/>
    </source>
</evidence>
<evidence type="ECO:0000256" key="4">
    <source>
        <dbReference type="ARBA" id="ARBA00013035"/>
    </source>
</evidence>
<dbReference type="InterPro" id="IPR009003">
    <property type="entry name" value="Peptidase_S1_PA"/>
</dbReference>
<dbReference type="FunFam" id="2.40.10.120:FF:000007">
    <property type="entry name" value="Periplasmic serine endoprotease DegP-like"/>
    <property type="match status" value="1"/>
</dbReference>
<dbReference type="EMBL" id="JAABLQ010000001">
    <property type="protein sequence ID" value="NBN77037.1"/>
    <property type="molecule type" value="Genomic_DNA"/>
</dbReference>
<dbReference type="GO" id="GO:0004252">
    <property type="term" value="F:serine-type endopeptidase activity"/>
    <property type="evidence" value="ECO:0007669"/>
    <property type="project" value="InterPro"/>
</dbReference>
<evidence type="ECO:0000256" key="6">
    <source>
        <dbReference type="ARBA" id="ARBA00022670"/>
    </source>
</evidence>
<sequence length="504" mass="52905">MALMFASKHIARGAGAALAAVVALSLTGSPAALAQTPSPVQGPASVADLAEKLADAVVNISTSQTVKAQRSIPLPQVPEGSPFQEFFEEFFNRQQQGEGGEDGDGQPRRVQSLGSGFVIDGKEGIIITNNHVIEGADEITANFNDGTKLKAELIGKDEKTDLAVLKVTPEKELTSVSFGDSDKIRVGDWVMAIGNPFGLGGTVTVGIVSARNRDINSGPYDNFIQTDASINRGNSGGPLFDMNGNVIGINTAIISPSGGSIGIGFAIPAKTATSVIAQLREFGETRRGWLGVRIQEVTDEIAESLGMDKAIGALVAGVTEDGPAAKAEILPGDVIVEFDGKEVPSMRDLPRMVADTEIGKAVDVTVLRKGERVKLQVTLGRLEEAEASEGEGTETPAKPAPEAVSEVLGMKLATLDDALRQKFQIDAGVEGVAVTEVTAGSAAEEKRVQAGDTIKEVAQEPVKTPQDVIAQIEKLKKDGRKSALLLLANPTGELRFVPVRIEDQ</sequence>
<proteinExistence type="inferred from homology"/>
<dbReference type="Pfam" id="PF13365">
    <property type="entry name" value="Trypsin_2"/>
    <property type="match status" value="1"/>
</dbReference>
<protein>
    <recommendedName>
        <fullName evidence="5">Probable periplasmic serine endoprotease DegP-like</fullName>
        <ecNumber evidence="4">3.4.21.107</ecNumber>
    </recommendedName>
    <alternativeName>
        <fullName evidence="13">Protease Do</fullName>
    </alternativeName>
</protein>
<evidence type="ECO:0000256" key="11">
    <source>
        <dbReference type="ARBA" id="ARBA00022825"/>
    </source>
</evidence>
<evidence type="ECO:0000313" key="15">
    <source>
        <dbReference type="Proteomes" id="UP000586722"/>
    </source>
</evidence>
<dbReference type="SUPFAM" id="SSF50494">
    <property type="entry name" value="Trypsin-like serine proteases"/>
    <property type="match status" value="1"/>
</dbReference>
<dbReference type="SMART" id="SM00228">
    <property type="entry name" value="PDZ"/>
    <property type="match status" value="2"/>
</dbReference>
<dbReference type="PROSITE" id="PS50106">
    <property type="entry name" value="PDZ"/>
    <property type="match status" value="1"/>
</dbReference>
<dbReference type="GO" id="GO:0042597">
    <property type="term" value="C:periplasmic space"/>
    <property type="evidence" value="ECO:0007669"/>
    <property type="project" value="UniProtKB-SubCell"/>
</dbReference>
<dbReference type="EC" id="3.4.21.107" evidence="4"/>
<keyword evidence="8" id="KW-0677">Repeat</keyword>
<evidence type="ECO:0000313" key="14">
    <source>
        <dbReference type="EMBL" id="NBN77037.1"/>
    </source>
</evidence>
<keyword evidence="15" id="KW-1185">Reference proteome</keyword>
<dbReference type="SUPFAM" id="SSF50156">
    <property type="entry name" value="PDZ domain-like"/>
    <property type="match status" value="2"/>
</dbReference>
<evidence type="ECO:0000256" key="9">
    <source>
        <dbReference type="ARBA" id="ARBA00022764"/>
    </source>
</evidence>
<evidence type="ECO:0000256" key="12">
    <source>
        <dbReference type="ARBA" id="ARBA00023016"/>
    </source>
</evidence>
<dbReference type="NCBIfam" id="TIGR02037">
    <property type="entry name" value="degP_htrA_DO"/>
    <property type="match status" value="1"/>
</dbReference>
<gene>
    <name evidence="14" type="ORF">GWI72_02015</name>
</gene>
<dbReference type="InterPro" id="IPR001478">
    <property type="entry name" value="PDZ"/>
</dbReference>
<evidence type="ECO:0000256" key="2">
    <source>
        <dbReference type="ARBA" id="ARBA00004418"/>
    </source>
</evidence>
<keyword evidence="10" id="KW-0378">Hydrolase</keyword>
<dbReference type="InterPro" id="IPR011782">
    <property type="entry name" value="Pept_S1C_Do"/>
</dbReference>
<evidence type="ECO:0000256" key="7">
    <source>
        <dbReference type="ARBA" id="ARBA00022729"/>
    </source>
</evidence>
<dbReference type="PRINTS" id="PR00834">
    <property type="entry name" value="PROTEASES2C"/>
</dbReference>
<evidence type="ECO:0000256" key="8">
    <source>
        <dbReference type="ARBA" id="ARBA00022737"/>
    </source>
</evidence>
<comment type="similarity">
    <text evidence="3">Belongs to the peptidase S1C family.</text>
</comment>
<evidence type="ECO:0000256" key="10">
    <source>
        <dbReference type="ARBA" id="ARBA00022801"/>
    </source>
</evidence>
<keyword evidence="11" id="KW-0720">Serine protease</keyword>
<accession>A0A7X5J7R2</accession>
<dbReference type="GO" id="GO:0006508">
    <property type="term" value="P:proteolysis"/>
    <property type="evidence" value="ECO:0007669"/>
    <property type="project" value="UniProtKB-KW"/>
</dbReference>
<organism evidence="14 15">
    <name type="scientific">Pannonibacter tanglangensis</name>
    <dbReference type="NCBI Taxonomy" id="2750084"/>
    <lineage>
        <taxon>Bacteria</taxon>
        <taxon>Pseudomonadati</taxon>
        <taxon>Pseudomonadota</taxon>
        <taxon>Alphaproteobacteria</taxon>
        <taxon>Hyphomicrobiales</taxon>
        <taxon>Stappiaceae</taxon>
        <taxon>Pannonibacter</taxon>
    </lineage>
</organism>
<comment type="caution">
    <text evidence="14">The sequence shown here is derived from an EMBL/GenBank/DDBJ whole genome shotgun (WGS) entry which is preliminary data.</text>
</comment>
<dbReference type="PANTHER" id="PTHR22939:SF130">
    <property type="entry name" value="PERIPLASMIC SERINE ENDOPROTEASE DEGP-LIKE-RELATED"/>
    <property type="match status" value="1"/>
</dbReference>
<keyword evidence="7" id="KW-0732">Signal</keyword>
<comment type="catalytic activity">
    <reaction evidence="1">
        <text>Acts on substrates that are at least partially unfolded. The cleavage site P1 residue is normally between a pair of hydrophobic residues, such as Val-|-Val.</text>
        <dbReference type="EC" id="3.4.21.107"/>
    </reaction>
</comment>
<keyword evidence="9" id="KW-0574">Periplasm</keyword>
<dbReference type="Gene3D" id="2.30.42.10">
    <property type="match status" value="2"/>
</dbReference>
<keyword evidence="12" id="KW-0346">Stress response</keyword>
<dbReference type="InterPro" id="IPR001940">
    <property type="entry name" value="Peptidase_S1C"/>
</dbReference>
<dbReference type="Gene3D" id="2.40.10.120">
    <property type="match status" value="1"/>
</dbReference>
<dbReference type="CDD" id="cd10839">
    <property type="entry name" value="cpPDZ1_DegP-like"/>
    <property type="match status" value="1"/>
</dbReference>
<name>A0A7X5J7R2_9HYPH</name>
<dbReference type="Pfam" id="PF13180">
    <property type="entry name" value="PDZ_2"/>
    <property type="match status" value="1"/>
</dbReference>
<evidence type="ECO:0000256" key="13">
    <source>
        <dbReference type="ARBA" id="ARBA00032850"/>
    </source>
</evidence>
<dbReference type="AlphaFoldDB" id="A0A7X5J7R2"/>
<keyword evidence="6" id="KW-0645">Protease</keyword>
<dbReference type="InterPro" id="IPR036034">
    <property type="entry name" value="PDZ_sf"/>
</dbReference>